<dbReference type="OMA" id="VASECKL"/>
<comment type="caution">
    <text evidence="6">The sequence shown here is derived from an EMBL/GenBank/DDBJ whole genome shotgun (WGS) entry which is preliminary data.</text>
</comment>
<proteinExistence type="inferred from homology"/>
<dbReference type="InterPro" id="IPR003593">
    <property type="entry name" value="AAA+_ATPase"/>
</dbReference>
<evidence type="ECO:0000256" key="4">
    <source>
        <dbReference type="RuleBase" id="RU003651"/>
    </source>
</evidence>
<dbReference type="GO" id="GO:0016887">
    <property type="term" value="F:ATP hydrolysis activity"/>
    <property type="evidence" value="ECO:0007669"/>
    <property type="project" value="InterPro"/>
</dbReference>
<dbReference type="InParanoid" id="A0A1X2H1B3"/>
<keyword evidence="6" id="KW-0378">Hydrolase</keyword>
<dbReference type="InterPro" id="IPR041569">
    <property type="entry name" value="AAA_lid_3"/>
</dbReference>
<dbReference type="SUPFAM" id="SSF52540">
    <property type="entry name" value="P-loop containing nucleoside triphosphate hydrolases"/>
    <property type="match status" value="1"/>
</dbReference>
<name>A0A1X2H1B3_SYNRA</name>
<dbReference type="Pfam" id="PF17862">
    <property type="entry name" value="AAA_lid_3"/>
    <property type="match status" value="2"/>
</dbReference>
<dbReference type="STRING" id="13706.A0A1X2H1B3"/>
<dbReference type="PROSITE" id="PS00674">
    <property type="entry name" value="AAA"/>
    <property type="match status" value="1"/>
</dbReference>
<feature type="domain" description="AAA+ ATPase" evidence="5">
    <location>
        <begin position="141"/>
        <end position="281"/>
    </location>
</feature>
<dbReference type="PANTHER" id="PTHR23077">
    <property type="entry name" value="AAA-FAMILY ATPASE"/>
    <property type="match status" value="1"/>
</dbReference>
<dbReference type="Pfam" id="PF00004">
    <property type="entry name" value="AAA"/>
    <property type="match status" value="1"/>
</dbReference>
<evidence type="ECO:0000313" key="7">
    <source>
        <dbReference type="Proteomes" id="UP000242180"/>
    </source>
</evidence>
<dbReference type="PANTHER" id="PTHR23077:SF171">
    <property type="entry name" value="NUCLEAR VALOSIN-CONTAINING PROTEIN-LIKE"/>
    <property type="match status" value="1"/>
</dbReference>
<dbReference type="AlphaFoldDB" id="A0A1X2H1B3"/>
<keyword evidence="3 4" id="KW-0067">ATP-binding</keyword>
<dbReference type="Gene3D" id="1.10.8.60">
    <property type="match status" value="2"/>
</dbReference>
<dbReference type="GO" id="GO:0005524">
    <property type="term" value="F:ATP binding"/>
    <property type="evidence" value="ECO:0007669"/>
    <property type="project" value="UniProtKB-KW"/>
</dbReference>
<keyword evidence="2 4" id="KW-0547">Nucleotide-binding</keyword>
<evidence type="ECO:0000256" key="2">
    <source>
        <dbReference type="ARBA" id="ARBA00022741"/>
    </source>
</evidence>
<evidence type="ECO:0000256" key="1">
    <source>
        <dbReference type="ARBA" id="ARBA00006914"/>
    </source>
</evidence>
<sequence length="379" mass="41935">MNLDPAAGGEGNTVDYYASQISLRTSGYVARDLSLLCRRALLHALRDNPDDMVDRIARLHIDQAEPMETDAPTSSSLVQWKNFSYALAHFRPSQQVQIESTLPKRSWEELGGYHKIKDRIRKATLLPLSQPTLFSRLGIKPPSGVLLYGPSGCGKTALVQALASESMMNVMSINGPEIFSKYLGETELKIRRLFANAKRIAPCILFIDEFDAIGSKRGWSHGESSGGVNERVMSTLLNEMDGVEGRQGVIVIGCTSCPDQIDDAILRPGRMDQVLYVGLPDLEDRKEIIQAIMLRMTVEASLDVDTLARQTEFCTGADIDQIFRAAGTVALREDIEADSIKNAHIQAVLADIAERARQRVIEEDSLLVYEQFQNAHASK</sequence>
<dbReference type="OrthoDB" id="5421at2759"/>
<dbReference type="SMART" id="SM00382">
    <property type="entry name" value="AAA"/>
    <property type="match status" value="1"/>
</dbReference>
<dbReference type="InterPro" id="IPR003960">
    <property type="entry name" value="ATPase_AAA_CS"/>
</dbReference>
<dbReference type="InterPro" id="IPR027417">
    <property type="entry name" value="P-loop_NTPase"/>
</dbReference>
<comment type="similarity">
    <text evidence="1 4">Belongs to the AAA ATPase family.</text>
</comment>
<accession>A0A1X2H1B3</accession>
<protein>
    <submittedName>
        <fullName evidence="6">P-loop containing nucleoside triphosphate hydrolase protein</fullName>
    </submittedName>
</protein>
<dbReference type="Gene3D" id="3.40.50.300">
    <property type="entry name" value="P-loop containing nucleotide triphosphate hydrolases"/>
    <property type="match status" value="1"/>
</dbReference>
<evidence type="ECO:0000313" key="6">
    <source>
        <dbReference type="EMBL" id="ORY91205.1"/>
    </source>
</evidence>
<dbReference type="InterPro" id="IPR050168">
    <property type="entry name" value="AAA_ATPase_domain"/>
</dbReference>
<evidence type="ECO:0000256" key="3">
    <source>
        <dbReference type="ARBA" id="ARBA00022840"/>
    </source>
</evidence>
<gene>
    <name evidence="6" type="ORF">BCR43DRAFT_532834</name>
</gene>
<evidence type="ECO:0000259" key="5">
    <source>
        <dbReference type="SMART" id="SM00382"/>
    </source>
</evidence>
<keyword evidence="7" id="KW-1185">Reference proteome</keyword>
<dbReference type="InterPro" id="IPR003959">
    <property type="entry name" value="ATPase_AAA_core"/>
</dbReference>
<reference evidence="6 7" key="1">
    <citation type="submission" date="2016-07" db="EMBL/GenBank/DDBJ databases">
        <title>Pervasive Adenine N6-methylation of Active Genes in Fungi.</title>
        <authorList>
            <consortium name="DOE Joint Genome Institute"/>
            <person name="Mondo S.J."/>
            <person name="Dannebaum R.O."/>
            <person name="Kuo R.C."/>
            <person name="Labutti K."/>
            <person name="Haridas S."/>
            <person name="Kuo A."/>
            <person name="Salamov A."/>
            <person name="Ahrendt S.R."/>
            <person name="Lipzen A."/>
            <person name="Sullivan W."/>
            <person name="Andreopoulos W.B."/>
            <person name="Clum A."/>
            <person name="Lindquist E."/>
            <person name="Daum C."/>
            <person name="Ramamoorthy G.K."/>
            <person name="Gryganskyi A."/>
            <person name="Culley D."/>
            <person name="Magnuson J.K."/>
            <person name="James T.Y."/>
            <person name="O'Malley M.A."/>
            <person name="Stajich J.E."/>
            <person name="Spatafora J.W."/>
            <person name="Visel A."/>
            <person name="Grigoriev I.V."/>
        </authorList>
    </citation>
    <scope>NUCLEOTIDE SEQUENCE [LARGE SCALE GENOMIC DNA]</scope>
    <source>
        <strain evidence="6 7">NRRL 2496</strain>
    </source>
</reference>
<dbReference type="FunFam" id="3.40.50.300:FF:000661">
    <property type="entry name" value="calmodulin-interacting protein 111 isoform X1"/>
    <property type="match status" value="1"/>
</dbReference>
<dbReference type="EMBL" id="MCGN01000011">
    <property type="protein sequence ID" value="ORY91205.1"/>
    <property type="molecule type" value="Genomic_DNA"/>
</dbReference>
<organism evidence="6 7">
    <name type="scientific">Syncephalastrum racemosum</name>
    <name type="common">Filamentous fungus</name>
    <dbReference type="NCBI Taxonomy" id="13706"/>
    <lineage>
        <taxon>Eukaryota</taxon>
        <taxon>Fungi</taxon>
        <taxon>Fungi incertae sedis</taxon>
        <taxon>Mucoromycota</taxon>
        <taxon>Mucoromycotina</taxon>
        <taxon>Mucoromycetes</taxon>
        <taxon>Mucorales</taxon>
        <taxon>Syncephalastraceae</taxon>
        <taxon>Syncephalastrum</taxon>
    </lineage>
</organism>
<dbReference type="Proteomes" id="UP000242180">
    <property type="component" value="Unassembled WGS sequence"/>
</dbReference>